<keyword evidence="5 9" id="KW-1133">Transmembrane helix</keyword>
<evidence type="ECO:0000256" key="9">
    <source>
        <dbReference type="SAM" id="Phobius"/>
    </source>
</evidence>
<keyword evidence="2" id="KW-0336">GPI-anchor</keyword>
<protein>
    <recommendedName>
        <fullName evidence="13">Protein quiver</fullName>
    </recommendedName>
</protein>
<proteinExistence type="predicted"/>
<sequence length="209" mass="23636">MKVLTGVLLLISFNYSLAIICFNCSGTNPECNPDLSNNGIGLENNCTGTDYCVFEYSKGIIFFIFINDSLAIKCYDCTGNDSKCQDMIDNKNEFETECNSTNYCVLKYLENENLTEIPMTILTIRTCGDSENHLKYESNMNMTSKCEENFNDTDGITYLYYCECDGGLCNTVTRNDDKEKYFFEGLSGKFLGILAIIVIFSFGCFYARI</sequence>
<comment type="subcellular location">
    <subcellularLocation>
        <location evidence="1">Membrane</location>
        <topology evidence="1">Lipid-anchor</topology>
        <topology evidence="1">GPI-anchor</topology>
    </subcellularLocation>
</comment>
<dbReference type="AlphaFoldDB" id="A0A9J6CMV9"/>
<keyword evidence="8" id="KW-0449">Lipoprotein</keyword>
<dbReference type="GO" id="GO:0030431">
    <property type="term" value="P:sleep"/>
    <property type="evidence" value="ECO:0007669"/>
    <property type="project" value="InterPro"/>
</dbReference>
<evidence type="ECO:0000256" key="3">
    <source>
        <dbReference type="ARBA" id="ARBA00022692"/>
    </source>
</evidence>
<evidence type="ECO:0000313" key="11">
    <source>
        <dbReference type="EMBL" id="KAG5683191.1"/>
    </source>
</evidence>
<comment type="caution">
    <text evidence="11">The sequence shown here is derived from an EMBL/GenBank/DDBJ whole genome shotgun (WGS) entry which is preliminary data.</text>
</comment>
<dbReference type="Pfam" id="PF17064">
    <property type="entry name" value="QVR"/>
    <property type="match status" value="1"/>
</dbReference>
<dbReference type="Proteomes" id="UP001107558">
    <property type="component" value="Chromosome 1"/>
</dbReference>
<accession>A0A9J6CMV9</accession>
<keyword evidence="6 9" id="KW-0472">Membrane</keyword>
<evidence type="ECO:0008006" key="13">
    <source>
        <dbReference type="Google" id="ProtNLM"/>
    </source>
</evidence>
<reference evidence="11" key="1">
    <citation type="submission" date="2021-03" db="EMBL/GenBank/DDBJ databases">
        <title>Chromosome level genome of the anhydrobiotic midge Polypedilum vanderplanki.</title>
        <authorList>
            <person name="Yoshida Y."/>
            <person name="Kikawada T."/>
            <person name="Gusev O."/>
        </authorList>
    </citation>
    <scope>NUCLEOTIDE SEQUENCE</scope>
    <source>
        <strain evidence="11">NIAS01</strain>
        <tissue evidence="11">Whole body or cell culture</tissue>
    </source>
</reference>
<feature type="signal peptide" evidence="10">
    <location>
        <begin position="1"/>
        <end position="18"/>
    </location>
</feature>
<evidence type="ECO:0000256" key="10">
    <source>
        <dbReference type="SAM" id="SignalP"/>
    </source>
</evidence>
<evidence type="ECO:0000256" key="4">
    <source>
        <dbReference type="ARBA" id="ARBA00022729"/>
    </source>
</evidence>
<evidence type="ECO:0000256" key="5">
    <source>
        <dbReference type="ARBA" id="ARBA00022989"/>
    </source>
</evidence>
<evidence type="ECO:0000256" key="6">
    <source>
        <dbReference type="ARBA" id="ARBA00023136"/>
    </source>
</evidence>
<dbReference type="EMBL" id="JADBJN010000001">
    <property type="protein sequence ID" value="KAG5683191.1"/>
    <property type="molecule type" value="Genomic_DNA"/>
</dbReference>
<dbReference type="GO" id="GO:0032222">
    <property type="term" value="P:regulation of synaptic transmission, cholinergic"/>
    <property type="evidence" value="ECO:0007669"/>
    <property type="project" value="InterPro"/>
</dbReference>
<evidence type="ECO:0000313" key="12">
    <source>
        <dbReference type="Proteomes" id="UP001107558"/>
    </source>
</evidence>
<gene>
    <name evidence="11" type="ORF">PVAND_012487</name>
</gene>
<feature type="transmembrane region" description="Helical" evidence="9">
    <location>
        <begin position="190"/>
        <end position="207"/>
    </location>
</feature>
<evidence type="ECO:0000256" key="1">
    <source>
        <dbReference type="ARBA" id="ARBA00004589"/>
    </source>
</evidence>
<dbReference type="InterPro" id="IPR031424">
    <property type="entry name" value="QVR-like"/>
</dbReference>
<keyword evidence="4 10" id="KW-0732">Signal</keyword>
<dbReference type="PANTHER" id="PTHR33562">
    <property type="entry name" value="ATILLA, ISOFORM B-RELATED-RELATED"/>
    <property type="match status" value="1"/>
</dbReference>
<dbReference type="InterPro" id="IPR050975">
    <property type="entry name" value="Sleep_regulator"/>
</dbReference>
<keyword evidence="7" id="KW-0325">Glycoprotein</keyword>
<organism evidence="11 12">
    <name type="scientific">Polypedilum vanderplanki</name>
    <name type="common">Sleeping chironomid midge</name>
    <dbReference type="NCBI Taxonomy" id="319348"/>
    <lineage>
        <taxon>Eukaryota</taxon>
        <taxon>Metazoa</taxon>
        <taxon>Ecdysozoa</taxon>
        <taxon>Arthropoda</taxon>
        <taxon>Hexapoda</taxon>
        <taxon>Insecta</taxon>
        <taxon>Pterygota</taxon>
        <taxon>Neoptera</taxon>
        <taxon>Endopterygota</taxon>
        <taxon>Diptera</taxon>
        <taxon>Nematocera</taxon>
        <taxon>Chironomoidea</taxon>
        <taxon>Chironomidae</taxon>
        <taxon>Chironominae</taxon>
        <taxon>Polypedilum</taxon>
        <taxon>Polypedilum</taxon>
    </lineage>
</organism>
<feature type="chain" id="PRO_5039912995" description="Protein quiver" evidence="10">
    <location>
        <begin position="19"/>
        <end position="209"/>
    </location>
</feature>
<dbReference type="GO" id="GO:0098552">
    <property type="term" value="C:side of membrane"/>
    <property type="evidence" value="ECO:0007669"/>
    <property type="project" value="UniProtKB-KW"/>
</dbReference>
<evidence type="ECO:0000256" key="2">
    <source>
        <dbReference type="ARBA" id="ARBA00022622"/>
    </source>
</evidence>
<evidence type="ECO:0000256" key="7">
    <source>
        <dbReference type="ARBA" id="ARBA00023180"/>
    </source>
</evidence>
<evidence type="ECO:0000256" key="8">
    <source>
        <dbReference type="ARBA" id="ARBA00023288"/>
    </source>
</evidence>
<keyword evidence="3 9" id="KW-0812">Transmembrane</keyword>
<keyword evidence="12" id="KW-1185">Reference proteome</keyword>
<name>A0A9J6CMV9_POLVA</name>